<feature type="domain" description="Fe2OG dioxygenase" evidence="1">
    <location>
        <begin position="149"/>
        <end position="257"/>
    </location>
</feature>
<dbReference type="EMBL" id="UINC01000395">
    <property type="protein sequence ID" value="SUZ54560.1"/>
    <property type="molecule type" value="Genomic_DNA"/>
</dbReference>
<dbReference type="Gene3D" id="2.60.120.620">
    <property type="entry name" value="q2cbj1_9rhob like domain"/>
    <property type="match status" value="1"/>
</dbReference>
<dbReference type="Pfam" id="PF23169">
    <property type="entry name" value="HalD"/>
    <property type="match status" value="1"/>
</dbReference>
<protein>
    <recommendedName>
        <fullName evidence="1">Fe2OG dioxygenase domain-containing protein</fullName>
    </recommendedName>
</protein>
<gene>
    <name evidence="2" type="ORF">METZ01_LOCUS7414</name>
</gene>
<sequence length="293" mass="34002">MNKGISMSAELSCREMINHDEYPIDELENKKRRQMLEKVRRELKQDGCAVINNFFNNAGLDALLKEAKEQSEYAYFSPRKKCNVYLGEGDPQMPEDYPQNIFMERTNGFVTADLFNEESATRRLYFWGPLKSFLAECLEKTELFIYDDPISNVIVNVCKPGQQFCWHYDTNEFTITMLLQAAESGGEFEYIPNLRTPESECTEGVIKVLQGDRNRVKQLELKAGDLQFFLGRFSLHRVTENTGNIDRLLLIQSFAEKPGMIGSMYRVQDLYGKISKIHKVYEHDKNRPDKLLD</sequence>
<accession>A0A381NJ22</accession>
<name>A0A381NJ22_9ZZZZ</name>
<dbReference type="InterPro" id="IPR056470">
    <property type="entry name" value="BesD/HalB-like"/>
</dbReference>
<reference evidence="2" key="1">
    <citation type="submission" date="2018-05" db="EMBL/GenBank/DDBJ databases">
        <authorList>
            <person name="Lanie J.A."/>
            <person name="Ng W.-L."/>
            <person name="Kazmierczak K.M."/>
            <person name="Andrzejewski T.M."/>
            <person name="Davidsen T.M."/>
            <person name="Wayne K.J."/>
            <person name="Tettelin H."/>
            <person name="Glass J.I."/>
            <person name="Rusch D."/>
            <person name="Podicherti R."/>
            <person name="Tsui H.-C.T."/>
            <person name="Winkler M.E."/>
        </authorList>
    </citation>
    <scope>NUCLEOTIDE SEQUENCE</scope>
</reference>
<evidence type="ECO:0000313" key="2">
    <source>
        <dbReference type="EMBL" id="SUZ54560.1"/>
    </source>
</evidence>
<proteinExistence type="predicted"/>
<dbReference type="InterPro" id="IPR005123">
    <property type="entry name" value="Oxoglu/Fe-dep_dioxygenase_dom"/>
</dbReference>
<dbReference type="SUPFAM" id="SSF51197">
    <property type="entry name" value="Clavaminate synthase-like"/>
    <property type="match status" value="1"/>
</dbReference>
<dbReference type="PROSITE" id="PS51471">
    <property type="entry name" value="FE2OG_OXY"/>
    <property type="match status" value="1"/>
</dbReference>
<organism evidence="2">
    <name type="scientific">marine metagenome</name>
    <dbReference type="NCBI Taxonomy" id="408172"/>
    <lineage>
        <taxon>unclassified sequences</taxon>
        <taxon>metagenomes</taxon>
        <taxon>ecological metagenomes</taxon>
    </lineage>
</organism>
<dbReference type="AlphaFoldDB" id="A0A381NJ22"/>
<evidence type="ECO:0000259" key="1">
    <source>
        <dbReference type="PROSITE" id="PS51471"/>
    </source>
</evidence>